<dbReference type="GO" id="GO:0003676">
    <property type="term" value="F:nucleic acid binding"/>
    <property type="evidence" value="ECO:0007669"/>
    <property type="project" value="InterPro"/>
</dbReference>
<comment type="caution">
    <text evidence="2">The sequence shown here is derived from an EMBL/GenBank/DDBJ whole genome shotgun (WGS) entry which is preliminary data.</text>
</comment>
<name>A0A498J4V6_MALDO</name>
<accession>A0A498J4V6</accession>
<evidence type="ECO:0000313" key="2">
    <source>
        <dbReference type="EMBL" id="RXH90648.1"/>
    </source>
</evidence>
<evidence type="ECO:0000313" key="3">
    <source>
        <dbReference type="Proteomes" id="UP000290289"/>
    </source>
</evidence>
<dbReference type="CDD" id="cd06222">
    <property type="entry name" value="RNase_H_like"/>
    <property type="match status" value="1"/>
</dbReference>
<dbReference type="GO" id="GO:0004523">
    <property type="term" value="F:RNA-DNA hybrid ribonuclease activity"/>
    <property type="evidence" value="ECO:0007669"/>
    <property type="project" value="InterPro"/>
</dbReference>
<dbReference type="Gene3D" id="3.30.420.10">
    <property type="entry name" value="Ribonuclease H-like superfamily/Ribonuclease H"/>
    <property type="match status" value="1"/>
</dbReference>
<gene>
    <name evidence="2" type="ORF">DVH24_035412</name>
</gene>
<evidence type="ECO:0000259" key="1">
    <source>
        <dbReference type="Pfam" id="PF13456"/>
    </source>
</evidence>
<keyword evidence="3" id="KW-1185">Reference proteome</keyword>
<sequence>MLYSTECWAMKYQHVHKMVVAEMRMLRWMCGHTRKDKIRNKDIRGKVEVVEIEGKMRENRLRAKRVDEDLERDSKKRLRWVIHPGSALTSFSLNFGVPTKPEASELLKGLVLGRDGNIHLRITPLGDVGCYNPPLLWARRPRRHIFGQGLALIPFVTSRPEPDYFPGPFHHRCEFGLDLGLKQVVIESDSHDSITSLSTSIENGSWEAYLALLHTRRLGESFQDCRWSWIPRSANMMADFLASK</sequence>
<dbReference type="AlphaFoldDB" id="A0A498J4V6"/>
<dbReference type="PANTHER" id="PTHR46238:SF8">
    <property type="entry name" value="ENDONUCLEASE_EXONUCLEASE_PHOSPHATASE DOMAIN-CONTAINING PROTEIN"/>
    <property type="match status" value="1"/>
</dbReference>
<dbReference type="InterPro" id="IPR044730">
    <property type="entry name" value="RNase_H-like_dom_plant"/>
</dbReference>
<dbReference type="Pfam" id="PF13456">
    <property type="entry name" value="RVT_3"/>
    <property type="match status" value="1"/>
</dbReference>
<feature type="domain" description="RNase H type-1" evidence="1">
    <location>
        <begin position="177"/>
        <end position="243"/>
    </location>
</feature>
<organism evidence="2 3">
    <name type="scientific">Malus domestica</name>
    <name type="common">Apple</name>
    <name type="synonym">Pyrus malus</name>
    <dbReference type="NCBI Taxonomy" id="3750"/>
    <lineage>
        <taxon>Eukaryota</taxon>
        <taxon>Viridiplantae</taxon>
        <taxon>Streptophyta</taxon>
        <taxon>Embryophyta</taxon>
        <taxon>Tracheophyta</taxon>
        <taxon>Spermatophyta</taxon>
        <taxon>Magnoliopsida</taxon>
        <taxon>eudicotyledons</taxon>
        <taxon>Gunneridae</taxon>
        <taxon>Pentapetalae</taxon>
        <taxon>rosids</taxon>
        <taxon>fabids</taxon>
        <taxon>Rosales</taxon>
        <taxon>Rosaceae</taxon>
        <taxon>Amygdaloideae</taxon>
        <taxon>Maleae</taxon>
        <taxon>Malus</taxon>
    </lineage>
</organism>
<dbReference type="PANTHER" id="PTHR46238">
    <property type="entry name" value="REVERSE TRANSCRIPTASE DOMAIN-CONTAINING PROTEIN"/>
    <property type="match status" value="1"/>
</dbReference>
<protein>
    <recommendedName>
        <fullName evidence="1">RNase H type-1 domain-containing protein</fullName>
    </recommendedName>
</protein>
<dbReference type="InterPro" id="IPR036397">
    <property type="entry name" value="RNaseH_sf"/>
</dbReference>
<dbReference type="EMBL" id="RDQH01000335">
    <property type="protein sequence ID" value="RXH90648.1"/>
    <property type="molecule type" value="Genomic_DNA"/>
</dbReference>
<dbReference type="InterPro" id="IPR002156">
    <property type="entry name" value="RNaseH_domain"/>
</dbReference>
<dbReference type="Proteomes" id="UP000290289">
    <property type="component" value="Chromosome 9"/>
</dbReference>
<proteinExistence type="predicted"/>
<reference evidence="2 3" key="1">
    <citation type="submission" date="2018-10" db="EMBL/GenBank/DDBJ databases">
        <title>A high-quality apple genome assembly.</title>
        <authorList>
            <person name="Hu J."/>
        </authorList>
    </citation>
    <scope>NUCLEOTIDE SEQUENCE [LARGE SCALE GENOMIC DNA]</scope>
    <source>
        <strain evidence="3">cv. HFTH1</strain>
        <tissue evidence="2">Young leaf</tissue>
    </source>
</reference>